<keyword evidence="3 7" id="KW-0949">S-adenosyl-L-methionine</keyword>
<feature type="active site" description="Nucleophile" evidence="7">
    <location>
        <position position="323"/>
    </location>
</feature>
<evidence type="ECO:0000256" key="6">
    <source>
        <dbReference type="ARBA" id="ARBA00052788"/>
    </source>
</evidence>
<dbReference type="PATRIC" id="fig|80854.5.peg.291"/>
<dbReference type="SUPFAM" id="SSF53335">
    <property type="entry name" value="S-adenosyl-L-methionine-dependent methyltransferases"/>
    <property type="match status" value="1"/>
</dbReference>
<gene>
    <name evidence="7" type="primary">trmA</name>
    <name evidence="8" type="ORF">NVI5450_3086</name>
</gene>
<dbReference type="FunFam" id="2.40.50.1070:FF:000001">
    <property type="entry name" value="tRNA/tmRNA (uracil-C(5))-methyltransferase"/>
    <property type="match status" value="1"/>
</dbReference>
<dbReference type="InterPro" id="IPR029063">
    <property type="entry name" value="SAM-dependent_MTases_sf"/>
</dbReference>
<dbReference type="InterPro" id="IPR030391">
    <property type="entry name" value="MeTrfase_TrmA_CS"/>
</dbReference>
<dbReference type="CDD" id="cd02440">
    <property type="entry name" value="AdoMet_MTases"/>
    <property type="match status" value="1"/>
</dbReference>
<comment type="catalytic activity">
    <reaction evidence="5 7">
        <text>uridine(341) in tmRNA + S-adenosyl-L-methionine = 5-methyluridine(341) in tmRNA + S-adenosyl-L-homocysteine + H(+)</text>
        <dbReference type="Rhea" id="RHEA:43612"/>
        <dbReference type="Rhea" id="RHEA-COMP:10630"/>
        <dbReference type="Rhea" id="RHEA-COMP:10631"/>
        <dbReference type="ChEBI" id="CHEBI:15378"/>
        <dbReference type="ChEBI" id="CHEBI:57856"/>
        <dbReference type="ChEBI" id="CHEBI:59789"/>
        <dbReference type="ChEBI" id="CHEBI:65315"/>
        <dbReference type="ChEBI" id="CHEBI:74447"/>
    </reaction>
</comment>
<dbReference type="GO" id="GO:0019843">
    <property type="term" value="F:rRNA binding"/>
    <property type="evidence" value="ECO:0007669"/>
    <property type="project" value="TreeGrafter"/>
</dbReference>
<feature type="binding site" evidence="7">
    <location>
        <position position="236"/>
    </location>
    <ligand>
        <name>S-adenosyl-L-methionine</name>
        <dbReference type="ChEBI" id="CHEBI:59789"/>
    </ligand>
</feature>
<name>A0A090IF14_9GAMM</name>
<accession>A0A090IF14</accession>
<comment type="similarity">
    <text evidence="7">Belongs to the class I-like SAM-binding methyltransferase superfamily. RNA M5U methyltransferase family. TrmA subfamily.</text>
</comment>
<evidence type="ECO:0000313" key="8">
    <source>
        <dbReference type="EMBL" id="SGZ06617.1"/>
    </source>
</evidence>
<dbReference type="InterPro" id="IPR010280">
    <property type="entry name" value="U5_MeTrfase_fam"/>
</dbReference>
<dbReference type="Gene3D" id="3.40.50.150">
    <property type="entry name" value="Vaccinia Virus protein VP39"/>
    <property type="match status" value="1"/>
</dbReference>
<organism evidence="8 9">
    <name type="scientific">Moritella viscosa</name>
    <dbReference type="NCBI Taxonomy" id="80854"/>
    <lineage>
        <taxon>Bacteria</taxon>
        <taxon>Pseudomonadati</taxon>
        <taxon>Pseudomonadota</taxon>
        <taxon>Gammaproteobacteria</taxon>
        <taxon>Alteromonadales</taxon>
        <taxon>Moritellaceae</taxon>
        <taxon>Moritella</taxon>
    </lineage>
</organism>
<dbReference type="HOGENOM" id="CLU_043022_0_0_6"/>
<protein>
    <recommendedName>
        <fullName evidence="7">tRNA/tmRNA (uracil-C(5))-methyltransferase</fullName>
        <ecNumber evidence="7">2.1.1.35</ecNumber>
    </recommendedName>
    <alternativeName>
        <fullName evidence="7">tRNA (uracil(54)-C(5))-methyltransferase</fullName>
    </alternativeName>
    <alternativeName>
        <fullName evidence="7">tRNA(m5U54)-methyltransferase</fullName>
        <shortName evidence="7">RUMT</shortName>
    </alternativeName>
    <alternativeName>
        <fullName evidence="7">tmRNA (uracil(341)-C(5))-methyltransferase</fullName>
    </alternativeName>
</protein>
<evidence type="ECO:0000256" key="3">
    <source>
        <dbReference type="ARBA" id="ARBA00022691"/>
    </source>
</evidence>
<dbReference type="RefSeq" id="WP_045108760.1">
    <property type="nucleotide sequence ID" value="NZ_CAWRBC010000044.1"/>
</dbReference>
<keyword evidence="1 7" id="KW-0489">Methyltransferase</keyword>
<evidence type="ECO:0000256" key="4">
    <source>
        <dbReference type="ARBA" id="ARBA00022694"/>
    </source>
</evidence>
<dbReference type="KEGG" id="mvs:MVIS_0280"/>
<dbReference type="PANTHER" id="PTHR47790:SF2">
    <property type="entry name" value="TRNA_TMRNA (URACIL-C(5))-METHYLTRANSFERASE"/>
    <property type="match status" value="1"/>
</dbReference>
<dbReference type="EC" id="2.1.1.35" evidence="7"/>
<comment type="function">
    <text evidence="7">Dual-specificity methyltransferase that catalyzes the formation of 5-methyluridine at position 54 (m5U54) in all tRNAs, and that of position 341 (m5U341) in tmRNA (transfer-mRNA).</text>
</comment>
<dbReference type="PROSITE" id="PS01230">
    <property type="entry name" value="TRMA_1"/>
    <property type="match status" value="1"/>
</dbReference>
<dbReference type="EMBL" id="FPLD01000081">
    <property type="protein sequence ID" value="SGZ06617.1"/>
    <property type="molecule type" value="Genomic_DNA"/>
</dbReference>
<dbReference type="InterPro" id="IPR011869">
    <property type="entry name" value="TrmA_MeTrfase"/>
</dbReference>
<dbReference type="STRING" id="80854.MVIS_0280"/>
<dbReference type="GO" id="GO:0030697">
    <property type="term" value="F:tRNA (uracil(54)-C5)-methyltransferase activity, S-adenosyl methionine-dependent"/>
    <property type="evidence" value="ECO:0007669"/>
    <property type="project" value="UniProtKB-UniRule"/>
</dbReference>
<evidence type="ECO:0000256" key="2">
    <source>
        <dbReference type="ARBA" id="ARBA00022679"/>
    </source>
</evidence>
<proteinExistence type="inferred from homology"/>
<feature type="binding site" evidence="7">
    <location>
        <position position="215"/>
    </location>
    <ligand>
        <name>S-adenosyl-L-methionine</name>
        <dbReference type="ChEBI" id="CHEBI:59789"/>
    </ligand>
</feature>
<reference evidence="8 9" key="1">
    <citation type="submission" date="2016-11" db="EMBL/GenBank/DDBJ databases">
        <authorList>
            <person name="Jaros S."/>
            <person name="Januszkiewicz K."/>
            <person name="Wedrychowicz H."/>
        </authorList>
    </citation>
    <scope>NUCLEOTIDE SEQUENCE [LARGE SCALE GENOMIC DNA]</scope>
    <source>
        <strain evidence="8">NVI 5450</strain>
    </source>
</reference>
<dbReference type="FunFam" id="3.40.50.150:FF:000012">
    <property type="entry name" value="tRNA/tmRNA (uracil-C(5))-methyltransferase"/>
    <property type="match status" value="1"/>
</dbReference>
<comment type="catalytic activity">
    <reaction evidence="6 7">
        <text>uridine(54) in tRNA + S-adenosyl-L-methionine = 5-methyluridine(54) in tRNA + S-adenosyl-L-homocysteine + H(+)</text>
        <dbReference type="Rhea" id="RHEA:42712"/>
        <dbReference type="Rhea" id="RHEA-COMP:10167"/>
        <dbReference type="Rhea" id="RHEA-COMP:10193"/>
        <dbReference type="ChEBI" id="CHEBI:15378"/>
        <dbReference type="ChEBI" id="CHEBI:57856"/>
        <dbReference type="ChEBI" id="CHEBI:59789"/>
        <dbReference type="ChEBI" id="CHEBI:65315"/>
        <dbReference type="ChEBI" id="CHEBI:74447"/>
        <dbReference type="EC" id="2.1.1.35"/>
    </reaction>
</comment>
<feature type="binding site" evidence="7">
    <location>
        <position position="298"/>
    </location>
    <ligand>
        <name>S-adenosyl-L-methionine</name>
        <dbReference type="ChEBI" id="CHEBI:59789"/>
    </ligand>
</feature>
<feature type="active site" description="Proton acceptor" evidence="7">
    <location>
        <position position="357"/>
    </location>
</feature>
<feature type="binding site" evidence="7">
    <location>
        <position position="187"/>
    </location>
    <ligand>
        <name>S-adenosyl-L-methionine</name>
        <dbReference type="ChEBI" id="CHEBI:59789"/>
    </ligand>
</feature>
<dbReference type="PANTHER" id="PTHR47790">
    <property type="entry name" value="TRNA/TMRNA (URACIL-C(5))-METHYLTRANSFERASE"/>
    <property type="match status" value="1"/>
</dbReference>
<evidence type="ECO:0000256" key="1">
    <source>
        <dbReference type="ARBA" id="ARBA00022603"/>
    </source>
</evidence>
<dbReference type="Pfam" id="PF05958">
    <property type="entry name" value="tRNA_U5-meth_tr"/>
    <property type="match status" value="1"/>
</dbReference>
<keyword evidence="2 7" id="KW-0808">Transferase</keyword>
<dbReference type="PROSITE" id="PS51687">
    <property type="entry name" value="SAM_MT_RNA_M5U"/>
    <property type="match status" value="1"/>
</dbReference>
<dbReference type="PROSITE" id="PS01231">
    <property type="entry name" value="TRMA_2"/>
    <property type="match status" value="1"/>
</dbReference>
<dbReference type="Proteomes" id="UP000183794">
    <property type="component" value="Unassembled WGS sequence"/>
</dbReference>
<dbReference type="AlphaFoldDB" id="A0A090IF14"/>
<evidence type="ECO:0000256" key="7">
    <source>
        <dbReference type="HAMAP-Rule" id="MF_01011"/>
    </source>
</evidence>
<dbReference type="GO" id="GO:0000049">
    <property type="term" value="F:tRNA binding"/>
    <property type="evidence" value="ECO:0007669"/>
    <property type="project" value="TreeGrafter"/>
</dbReference>
<evidence type="ECO:0000313" key="9">
    <source>
        <dbReference type="Proteomes" id="UP000183794"/>
    </source>
</evidence>
<dbReference type="Gene3D" id="2.40.50.1070">
    <property type="match status" value="1"/>
</dbReference>
<evidence type="ECO:0000256" key="5">
    <source>
        <dbReference type="ARBA" id="ARBA00051255"/>
    </source>
</evidence>
<dbReference type="GO" id="GO:0030488">
    <property type="term" value="P:tRNA methylation"/>
    <property type="evidence" value="ECO:0007669"/>
    <property type="project" value="UniProtKB-UniRule"/>
</dbReference>
<keyword evidence="4 7" id="KW-0819">tRNA processing</keyword>
<dbReference type="GO" id="GO:0005829">
    <property type="term" value="C:cytosol"/>
    <property type="evidence" value="ECO:0007669"/>
    <property type="project" value="TreeGrafter"/>
</dbReference>
<dbReference type="HAMAP" id="MF_01011">
    <property type="entry name" value="RNA_methyltr_TrmA"/>
    <property type="match status" value="1"/>
</dbReference>
<feature type="binding site" evidence="7">
    <location>
        <position position="220"/>
    </location>
    <ligand>
        <name>S-adenosyl-L-methionine</name>
        <dbReference type="ChEBI" id="CHEBI:59789"/>
    </ligand>
</feature>
<dbReference type="NCBIfam" id="TIGR02143">
    <property type="entry name" value="trmA_only"/>
    <property type="match status" value="1"/>
</dbReference>
<sequence>MIEMHPDNYQSQLDDKVTRQRETFKKFSPPELEVFDSPAENYRLRAEFRVWHDGDDLDYIMFDKETKQKIKIDYFLPGSKLINEIMPALLAELKKSNLLRFKLFQVDFLSTLSGELLVSLLYHRQLTDEWVTEAKALKEKLSERFNINIIGRAKKQKVVLDRGFVVEELNVAGKKLKYKQVENSFTQPNGIVNQKMLEWALDVTKDCSGDLLELYCGNGNFSIALAPNFEKVLATEISKSSVQSAQYNIAENGLDNLTILRLSAEEFTIAINGEREFNRLKDAKVDLTTFNCNTIFVDPPRAGLDADTVKMVQEYDNIVYISCSPETLSDNLEAFSQTHNIDRFALFDQFPYTHHIESGVYLTKKS</sequence>
<dbReference type="InterPro" id="IPR030390">
    <property type="entry name" value="MeTrfase_TrmA_AS"/>
</dbReference>
<dbReference type="OrthoDB" id="9804590at2"/>